<dbReference type="InterPro" id="IPR025558">
    <property type="entry name" value="DUF4283"/>
</dbReference>
<organism evidence="4 5">
    <name type="scientific">Senna tora</name>
    <dbReference type="NCBI Taxonomy" id="362788"/>
    <lineage>
        <taxon>Eukaryota</taxon>
        <taxon>Viridiplantae</taxon>
        <taxon>Streptophyta</taxon>
        <taxon>Embryophyta</taxon>
        <taxon>Tracheophyta</taxon>
        <taxon>Spermatophyta</taxon>
        <taxon>Magnoliopsida</taxon>
        <taxon>eudicotyledons</taxon>
        <taxon>Gunneridae</taxon>
        <taxon>Pentapetalae</taxon>
        <taxon>rosids</taxon>
        <taxon>fabids</taxon>
        <taxon>Fabales</taxon>
        <taxon>Fabaceae</taxon>
        <taxon>Caesalpinioideae</taxon>
        <taxon>Cassia clade</taxon>
        <taxon>Senna</taxon>
    </lineage>
</organism>
<dbReference type="InterPro" id="IPR040256">
    <property type="entry name" value="At4g02000-like"/>
</dbReference>
<keyword evidence="1" id="KW-0863">Zinc-finger</keyword>
<feature type="region of interest" description="Disordered" evidence="2">
    <location>
        <begin position="1"/>
        <end position="85"/>
    </location>
</feature>
<dbReference type="InterPro" id="IPR002156">
    <property type="entry name" value="RNaseH_domain"/>
</dbReference>
<keyword evidence="5" id="KW-1185">Reference proteome</keyword>
<dbReference type="GO" id="GO:0004523">
    <property type="term" value="F:RNA-DNA hybrid ribonuclease activity"/>
    <property type="evidence" value="ECO:0007669"/>
    <property type="project" value="InterPro"/>
</dbReference>
<evidence type="ECO:0000313" key="4">
    <source>
        <dbReference type="EMBL" id="KAF7831289.1"/>
    </source>
</evidence>
<evidence type="ECO:0000256" key="2">
    <source>
        <dbReference type="SAM" id="MobiDB-lite"/>
    </source>
</evidence>
<dbReference type="PANTHER" id="PTHR31286:SF99">
    <property type="entry name" value="DUF4283 DOMAIN-CONTAINING PROTEIN"/>
    <property type="match status" value="1"/>
</dbReference>
<keyword evidence="1" id="KW-0862">Zinc</keyword>
<dbReference type="Pfam" id="PF13966">
    <property type="entry name" value="zf-RVT"/>
    <property type="match status" value="1"/>
</dbReference>
<feature type="compositionally biased region" description="Polar residues" evidence="2">
    <location>
        <begin position="48"/>
        <end position="58"/>
    </location>
</feature>
<dbReference type="AlphaFoldDB" id="A0A834WST1"/>
<dbReference type="Pfam" id="PF13456">
    <property type="entry name" value="RVT_3"/>
    <property type="match status" value="1"/>
</dbReference>
<dbReference type="PROSITE" id="PS50158">
    <property type="entry name" value="ZF_CCHC"/>
    <property type="match status" value="1"/>
</dbReference>
<protein>
    <submittedName>
        <fullName evidence="4">Ribonuclease H</fullName>
    </submittedName>
</protein>
<evidence type="ECO:0000313" key="5">
    <source>
        <dbReference type="Proteomes" id="UP000634136"/>
    </source>
</evidence>
<dbReference type="InterPro" id="IPR044730">
    <property type="entry name" value="RNase_H-like_dom_plant"/>
</dbReference>
<feature type="region of interest" description="Disordered" evidence="2">
    <location>
        <begin position="378"/>
        <end position="529"/>
    </location>
</feature>
<feature type="compositionally biased region" description="Basic and acidic residues" evidence="2">
    <location>
        <begin position="431"/>
        <end position="444"/>
    </location>
</feature>
<feature type="compositionally biased region" description="Basic and acidic residues" evidence="2">
    <location>
        <begin position="461"/>
        <end position="476"/>
    </location>
</feature>
<dbReference type="SUPFAM" id="SSF56219">
    <property type="entry name" value="DNase I-like"/>
    <property type="match status" value="1"/>
</dbReference>
<sequence length="1278" mass="148144">MAKENSKTFHVMGDTVIVDRTNLGSEEDHPRPPDKAGNQARNKKYRQDNGSFSGSQTRVPREEEWMQETPKEAEEPKEKMSYRDSLRNPARLLNFDKEIDEGMNGDNEIGSGYSDSQSEEEDEEEPEEEGDGITIEKDVFDRFNLTLSNREWKRLNRPFQKIVDHQASRTGEVELVDLGNNYFLAKFDTFTDREFALTGGPWIILDHYLIIRPWTSLFDPEEQIQKIAAWVHLPDLPIELYDDKFLYTLGSLIGKVLKIDVNTSQQLRGKFARLCVELDLSKPLLSQYYVHGRHRKIEYEGLHLICFECGVYGHDSEHCPVKKARLEKEKQEKEKEQDSGEKIRSNTAEKYSLYGAWMLVVKPRRSRRPRANVLNQVFKKENESNEQGSRFAILGEDDQEIVEKDPEQAPIQDTTEANQKIWTKSKVNPMYDKKEVKQSSKEPEVADSMEVGSPIKQTVHQMRDEPEKAEPQKEADPMVISPSKNLELNLQQSRAVELRPSTKTTPNQKEKPPDHTKKKSPVQKGNSRDFNEIATVTEQKGGSQPNIQKCNNFQNWIDRCNLIDIKPAGPFLTWEGPKRPNQEKLFKRLDRVLCSPAWRTLFQDASVKNVFKLHSYHVPMLVNTEEICLCKSERPFRFEACWTQHKDFKLFLKNTWKKEVDLNNMLDQLRVSLKEWNKNVFGNIMKRKKNLINRLSGIQVAKNKKCSPFLDKLERKLSQELEEVLNQEEVVWFQKARCQWIKDSDRNTKYYHAKAINRRRRNKILMLKKEDGSWTEDLEEIKDIVVSFYKSLFKEDQTIKNFAGIKECWPHIDKIMFSKYKIPSNSIHSIDSKGADSKLWKELCRLWPDFYSNIHWEVGNGSKVRFWKDHWALEGGSFLQNYPSFSNITNIDALTSDFVNDQGRWDMGKIAEIAPMDFVDRISTINPPNPLFGPDQALWKPDKEGCFSISNAYKIVKKLGENERNNHWSAIWSCKIQQRHRFLLWRLSHNRFPTRSRVASWSPASPLCSWCQCSRETNIHALRDCPSVAQIWKAFINPRDRAWFFNISTKDWILWNLNRKKNFCSIPWPSVFAVICDMLWQWRNAREKDINFIMPNNGHRIILHKAKNSAHAFPLDENDVDRFLKKKSTWCKPDRGWIKVNTDGAVCRINKKAGCGGLLRNSDGTWIKGFSANLGLELGFQKVVLESDAKGVVNQITATYLADTNLNPSVLQIKELLMRDWEVKVKHIPRLSNSCADLLAKSSLDDTINLCILDSPPFSLAPVIQLDAGVQVQLVSGG</sequence>
<feature type="domain" description="CCHC-type" evidence="3">
    <location>
        <begin position="306"/>
        <end position="320"/>
    </location>
</feature>
<feature type="compositionally biased region" description="Acidic residues" evidence="2">
    <location>
        <begin position="117"/>
        <end position="131"/>
    </location>
</feature>
<evidence type="ECO:0000259" key="3">
    <source>
        <dbReference type="PROSITE" id="PS50158"/>
    </source>
</evidence>
<dbReference type="Pfam" id="PF14111">
    <property type="entry name" value="DUF4283"/>
    <property type="match status" value="1"/>
</dbReference>
<dbReference type="InterPro" id="IPR026960">
    <property type="entry name" value="RVT-Znf"/>
</dbReference>
<dbReference type="InterPro" id="IPR036691">
    <property type="entry name" value="Endo/exonu/phosph_ase_sf"/>
</dbReference>
<dbReference type="EMBL" id="JAAIUW010000005">
    <property type="protein sequence ID" value="KAF7831289.1"/>
    <property type="molecule type" value="Genomic_DNA"/>
</dbReference>
<evidence type="ECO:0000256" key="1">
    <source>
        <dbReference type="PROSITE-ProRule" id="PRU00047"/>
    </source>
</evidence>
<name>A0A834WST1_9FABA</name>
<dbReference type="OrthoDB" id="1108224at2759"/>
<dbReference type="InterPro" id="IPR036397">
    <property type="entry name" value="RNaseH_sf"/>
</dbReference>
<reference evidence="4" key="1">
    <citation type="submission" date="2020-09" db="EMBL/GenBank/DDBJ databases">
        <title>Genome-Enabled Discovery of Anthraquinone Biosynthesis in Senna tora.</title>
        <authorList>
            <person name="Kang S.-H."/>
            <person name="Pandey R.P."/>
            <person name="Lee C.-M."/>
            <person name="Sim J.-S."/>
            <person name="Jeong J.-T."/>
            <person name="Choi B.-S."/>
            <person name="Jung M."/>
            <person name="Ginzburg D."/>
            <person name="Zhao K."/>
            <person name="Won S.Y."/>
            <person name="Oh T.-J."/>
            <person name="Yu Y."/>
            <person name="Kim N.-H."/>
            <person name="Lee O.R."/>
            <person name="Lee T.-H."/>
            <person name="Bashyal P."/>
            <person name="Kim T.-S."/>
            <person name="Lee W.-H."/>
            <person name="Kawkins C."/>
            <person name="Kim C.-K."/>
            <person name="Kim J.S."/>
            <person name="Ahn B.O."/>
            <person name="Rhee S.Y."/>
            <person name="Sohng J.K."/>
        </authorList>
    </citation>
    <scope>NUCLEOTIDE SEQUENCE</scope>
    <source>
        <tissue evidence="4">Leaf</tissue>
    </source>
</reference>
<dbReference type="SUPFAM" id="SSF53098">
    <property type="entry name" value="Ribonuclease H-like"/>
    <property type="match status" value="1"/>
</dbReference>
<dbReference type="GO" id="GO:0003676">
    <property type="term" value="F:nucleic acid binding"/>
    <property type="evidence" value="ECO:0007669"/>
    <property type="project" value="InterPro"/>
</dbReference>
<dbReference type="Gene3D" id="3.60.10.10">
    <property type="entry name" value="Endonuclease/exonuclease/phosphatase"/>
    <property type="match status" value="1"/>
</dbReference>
<comment type="caution">
    <text evidence="4">The sequence shown here is derived from an EMBL/GenBank/DDBJ whole genome shotgun (WGS) entry which is preliminary data.</text>
</comment>
<dbReference type="Proteomes" id="UP000634136">
    <property type="component" value="Unassembled WGS sequence"/>
</dbReference>
<feature type="compositionally biased region" description="Polar residues" evidence="2">
    <location>
        <begin position="411"/>
        <end position="426"/>
    </location>
</feature>
<dbReference type="CDD" id="cd06222">
    <property type="entry name" value="RNase_H_like"/>
    <property type="match status" value="1"/>
</dbReference>
<feature type="compositionally biased region" description="Polar residues" evidence="2">
    <location>
        <begin position="482"/>
        <end position="494"/>
    </location>
</feature>
<dbReference type="GO" id="GO:0008270">
    <property type="term" value="F:zinc ion binding"/>
    <property type="evidence" value="ECO:0007669"/>
    <property type="project" value="UniProtKB-KW"/>
</dbReference>
<accession>A0A834WST1</accession>
<proteinExistence type="predicted"/>
<gene>
    <name evidence="4" type="ORF">G2W53_013622</name>
</gene>
<feature type="region of interest" description="Disordered" evidence="2">
    <location>
        <begin position="99"/>
        <end position="135"/>
    </location>
</feature>
<dbReference type="PANTHER" id="PTHR31286">
    <property type="entry name" value="GLYCINE-RICH CELL WALL STRUCTURAL PROTEIN 1.8-LIKE"/>
    <property type="match status" value="1"/>
</dbReference>
<dbReference type="Gene3D" id="3.30.420.10">
    <property type="entry name" value="Ribonuclease H-like superfamily/Ribonuclease H"/>
    <property type="match status" value="1"/>
</dbReference>
<feature type="compositionally biased region" description="Basic and acidic residues" evidence="2">
    <location>
        <begin position="59"/>
        <end position="85"/>
    </location>
</feature>
<keyword evidence="1" id="KW-0479">Metal-binding</keyword>
<dbReference type="InterPro" id="IPR001878">
    <property type="entry name" value="Znf_CCHC"/>
</dbReference>
<dbReference type="InterPro" id="IPR012337">
    <property type="entry name" value="RNaseH-like_sf"/>
</dbReference>